<dbReference type="RefSeq" id="WP_080854751.1">
    <property type="nucleotide sequence ID" value="NZ_LT009776.1"/>
</dbReference>
<dbReference type="Proteomes" id="UP000192140">
    <property type="component" value="Unassembled WGS sequence"/>
</dbReference>
<dbReference type="InterPro" id="IPR019826">
    <property type="entry name" value="Carboxylesterase_B_AS"/>
</dbReference>
<evidence type="ECO:0000259" key="4">
    <source>
        <dbReference type="Pfam" id="PF00135"/>
    </source>
</evidence>
<accession>A0A1S7U3W2</accession>
<comment type="similarity">
    <text evidence="1 3">Belongs to the type-B carboxylesterase/lipase family.</text>
</comment>
<keyword evidence="2 3" id="KW-0378">Hydrolase</keyword>
<dbReference type="AlphaFoldDB" id="A0A1S7U3W2"/>
<name>A0A1S7U3W2_9HYPH</name>
<dbReference type="EMBL" id="FCNP01000039">
    <property type="protein sequence ID" value="CVI61424.1"/>
    <property type="molecule type" value="Genomic_DNA"/>
</dbReference>
<evidence type="ECO:0000256" key="3">
    <source>
        <dbReference type="RuleBase" id="RU361235"/>
    </source>
</evidence>
<comment type="caution">
    <text evidence="5">The sequence shown here is derived from an EMBL/GenBank/DDBJ whole genome shotgun (WGS) entry which is preliminary data.</text>
</comment>
<dbReference type="InterPro" id="IPR050309">
    <property type="entry name" value="Type-B_Carboxylest/Lipase"/>
</dbReference>
<gene>
    <name evidence="5" type="ORF">AGR7A_Lc180071</name>
</gene>
<sequence>MTMVKVAAGTLQGSLENGIHTFLGVPYAAPVTPERRFEAPQPVSPWQGARDATRLGPVCPQIPTYGPVGTAATSKLAFGEDFLTVNIRTPDPAGRAPVLFWIHGGGYAVGSANEPVLQSGAFAASGIVEVTVNYRLGALGFLHLEGRPDNRGLLDLVAALEWVRDNIAAFGGDPDRVTLAGRSAGGFAVAALMAMPGAQGLFHRAMPQSGASTGIASMEDAAKLTRRFLEAANADEASLAALPIHRLLEIQRDLCNQSYEQHDFVRDGAASMLGVPFVPVIDGVSLPEHPETAAREGRTAAVPMMIGCTTGEYVTHATAQPKMDLALCAELLHERVLPRGLTGSLIVERYRRALPSHSPRGIWRAVAGDLVFQLPAMRFARLHARFNPVYKYLYGPLEADELGAPHGAEVGSVWYRDGSNGRELPERQRVADAGFARAIHDLWASFIKDERPRAPNGEWPLYHAEKPMVLRAAPAGFGATPDPFDGREALWLPAGHEDCGPV</sequence>
<feature type="domain" description="Carboxylesterase type B" evidence="4">
    <location>
        <begin position="3"/>
        <end position="471"/>
    </location>
</feature>
<evidence type="ECO:0000256" key="2">
    <source>
        <dbReference type="ARBA" id="ARBA00022801"/>
    </source>
</evidence>
<dbReference type="GO" id="GO:0016787">
    <property type="term" value="F:hydrolase activity"/>
    <property type="evidence" value="ECO:0007669"/>
    <property type="project" value="UniProtKB-KW"/>
</dbReference>
<dbReference type="EC" id="3.1.1.-" evidence="3"/>
<proteinExistence type="inferred from homology"/>
<protein>
    <recommendedName>
        <fullName evidence="3">Carboxylic ester hydrolase</fullName>
        <ecNumber evidence="3">3.1.1.-</ecNumber>
    </recommendedName>
</protein>
<dbReference type="SUPFAM" id="SSF53474">
    <property type="entry name" value="alpha/beta-Hydrolases"/>
    <property type="match status" value="1"/>
</dbReference>
<dbReference type="Gene3D" id="3.40.50.1820">
    <property type="entry name" value="alpha/beta hydrolase"/>
    <property type="match status" value="1"/>
</dbReference>
<evidence type="ECO:0000313" key="6">
    <source>
        <dbReference type="Proteomes" id="UP000192140"/>
    </source>
</evidence>
<evidence type="ECO:0000313" key="5">
    <source>
        <dbReference type="EMBL" id="CVI61424.1"/>
    </source>
</evidence>
<reference evidence="5" key="1">
    <citation type="submission" date="2016-01" db="EMBL/GenBank/DDBJ databases">
        <authorList>
            <person name="Regsiter A."/>
            <person name="william w."/>
        </authorList>
    </citation>
    <scope>NUCLEOTIDE SEQUENCE</scope>
    <source>
        <strain evidence="5">NCPPB 1641</strain>
    </source>
</reference>
<evidence type="ECO:0000256" key="1">
    <source>
        <dbReference type="ARBA" id="ARBA00005964"/>
    </source>
</evidence>
<keyword evidence="6" id="KW-1185">Reference proteome</keyword>
<dbReference type="InterPro" id="IPR002018">
    <property type="entry name" value="CarbesteraseB"/>
</dbReference>
<organism evidence="5 6">
    <name type="scientific">Agrobacterium deltaense NCPPB 1641</name>
    <dbReference type="NCBI Taxonomy" id="1183425"/>
    <lineage>
        <taxon>Bacteria</taxon>
        <taxon>Pseudomonadati</taxon>
        <taxon>Pseudomonadota</taxon>
        <taxon>Alphaproteobacteria</taxon>
        <taxon>Hyphomicrobiales</taxon>
        <taxon>Rhizobiaceae</taxon>
        <taxon>Rhizobium/Agrobacterium group</taxon>
        <taxon>Agrobacterium</taxon>
    </lineage>
</organism>
<dbReference type="PROSITE" id="PS00122">
    <property type="entry name" value="CARBOXYLESTERASE_B_1"/>
    <property type="match status" value="1"/>
</dbReference>
<dbReference type="Pfam" id="PF00135">
    <property type="entry name" value="COesterase"/>
    <property type="match status" value="1"/>
</dbReference>
<dbReference type="InterPro" id="IPR029058">
    <property type="entry name" value="AB_hydrolase_fold"/>
</dbReference>
<dbReference type="PANTHER" id="PTHR11559">
    <property type="entry name" value="CARBOXYLESTERASE"/>
    <property type="match status" value="1"/>
</dbReference>